<keyword evidence="4" id="KW-1185">Reference proteome</keyword>
<dbReference type="Gene3D" id="2.60.120.200">
    <property type="match status" value="1"/>
</dbReference>
<dbReference type="RefSeq" id="WP_089758983.1">
    <property type="nucleotide sequence ID" value="NZ_BKAT01000001.1"/>
</dbReference>
<reference evidence="4" key="1">
    <citation type="submission" date="2016-10" db="EMBL/GenBank/DDBJ databases">
        <authorList>
            <person name="Varghese N."/>
            <person name="Submissions S."/>
        </authorList>
    </citation>
    <scope>NUCLEOTIDE SEQUENCE [LARGE SCALE GENOMIC DNA]</scope>
    <source>
        <strain evidence="4">DSM 23920</strain>
    </source>
</reference>
<accession>A0A1H3YLY4</accession>
<dbReference type="GO" id="GO:0004553">
    <property type="term" value="F:hydrolase activity, hydrolyzing O-glycosyl compounds"/>
    <property type="evidence" value="ECO:0007669"/>
    <property type="project" value="InterPro"/>
</dbReference>
<dbReference type="AlphaFoldDB" id="A0A1H3YLY4"/>
<organism evidence="3 4">
    <name type="scientific">Chitinophaga terrae</name>
    <name type="common">ex Kim and Jung 2007</name>
    <dbReference type="NCBI Taxonomy" id="408074"/>
    <lineage>
        <taxon>Bacteria</taxon>
        <taxon>Pseudomonadati</taxon>
        <taxon>Bacteroidota</taxon>
        <taxon>Chitinophagia</taxon>
        <taxon>Chitinophagales</taxon>
        <taxon>Chitinophagaceae</taxon>
        <taxon>Chitinophaga</taxon>
    </lineage>
</organism>
<dbReference type="EMBL" id="FNRL01000003">
    <property type="protein sequence ID" value="SEA12018.1"/>
    <property type="molecule type" value="Genomic_DNA"/>
</dbReference>
<protein>
    <recommendedName>
        <fullName evidence="2">GH16 domain-containing protein</fullName>
    </recommendedName>
</protein>
<dbReference type="PANTHER" id="PTHR10963">
    <property type="entry name" value="GLYCOSYL HYDROLASE-RELATED"/>
    <property type="match status" value="1"/>
</dbReference>
<dbReference type="PANTHER" id="PTHR10963:SF24">
    <property type="entry name" value="GLYCOSIDASE C21B10.07-RELATED"/>
    <property type="match status" value="1"/>
</dbReference>
<feature type="domain" description="GH16" evidence="2">
    <location>
        <begin position="56"/>
        <end position="281"/>
    </location>
</feature>
<sequence>MKSVTNLLMAGLSVILFSCEKSEPEKLNAAPVAKAEADTNGKARLASTWETVIDQSTFANYTAFEAAWNYLYPWGSDHNGSARMYGSSTDHNHIYLQDSVLTIKATRITWDEGSSPHDPWLPIHYHSGAIHAKTNVVINDQFPDWEVKCDFQVPTVKGSWPAFWLTAVNSWPPESDIMEFKGNSVNWQNTFRTPSDVSTQQTTVSGAGSWHNYRAWITKTSPTNVDIHYYIDGVWKAKHSANFVDKPMYIIINLQMEGSSGSPGPTADTYLKARNIYIGRTRAF</sequence>
<dbReference type="GO" id="GO:0009251">
    <property type="term" value="P:glucan catabolic process"/>
    <property type="evidence" value="ECO:0007669"/>
    <property type="project" value="TreeGrafter"/>
</dbReference>
<name>A0A1H3YLY4_9BACT</name>
<evidence type="ECO:0000259" key="2">
    <source>
        <dbReference type="PROSITE" id="PS51762"/>
    </source>
</evidence>
<dbReference type="PROSITE" id="PS51762">
    <property type="entry name" value="GH16_2"/>
    <property type="match status" value="1"/>
</dbReference>
<dbReference type="SUPFAM" id="SSF49899">
    <property type="entry name" value="Concanavalin A-like lectins/glucanases"/>
    <property type="match status" value="1"/>
</dbReference>
<dbReference type="STRING" id="408074.SAMN05660909_00826"/>
<evidence type="ECO:0000313" key="3">
    <source>
        <dbReference type="EMBL" id="SEA12018.1"/>
    </source>
</evidence>
<evidence type="ECO:0000313" key="4">
    <source>
        <dbReference type="Proteomes" id="UP000199656"/>
    </source>
</evidence>
<evidence type="ECO:0000256" key="1">
    <source>
        <dbReference type="ARBA" id="ARBA00006865"/>
    </source>
</evidence>
<dbReference type="PROSITE" id="PS51257">
    <property type="entry name" value="PROKAR_LIPOPROTEIN"/>
    <property type="match status" value="1"/>
</dbReference>
<gene>
    <name evidence="3" type="ORF">SAMN05660909_00826</name>
</gene>
<comment type="similarity">
    <text evidence="1">Belongs to the glycosyl hydrolase 16 family.</text>
</comment>
<dbReference type="Proteomes" id="UP000199656">
    <property type="component" value="Unassembled WGS sequence"/>
</dbReference>
<proteinExistence type="inferred from homology"/>
<dbReference type="OrthoDB" id="655039at2"/>
<dbReference type="InterPro" id="IPR050546">
    <property type="entry name" value="Glycosyl_Hydrlase_16"/>
</dbReference>
<dbReference type="InterPro" id="IPR013320">
    <property type="entry name" value="ConA-like_dom_sf"/>
</dbReference>
<dbReference type="InterPro" id="IPR000757">
    <property type="entry name" value="Beta-glucanase-like"/>
</dbReference>